<dbReference type="Proteomes" id="UP000828941">
    <property type="component" value="Chromosome 7"/>
</dbReference>
<dbReference type="EMBL" id="CM039432">
    <property type="protein sequence ID" value="KAI4332662.1"/>
    <property type="molecule type" value="Genomic_DNA"/>
</dbReference>
<name>A0ACB9N8H3_BAUVA</name>
<comment type="caution">
    <text evidence="1">The sequence shown here is derived from an EMBL/GenBank/DDBJ whole genome shotgun (WGS) entry which is preliminary data.</text>
</comment>
<proteinExistence type="predicted"/>
<protein>
    <submittedName>
        <fullName evidence="1">Uncharacterized protein</fullName>
    </submittedName>
</protein>
<gene>
    <name evidence="1" type="ORF">L6164_017552</name>
</gene>
<sequence>MRLRDVGFLWAEWGRMSGQRRKKMEVEEQDLENVDQEERSRNTRNINWTILNDISWCWGRKWEIIVSNRKKADLFMELQRKGFIYGGSKCDLPESTLKDVSNSRIVDTLLSWEDFKNSKDSED</sequence>
<reference evidence="1 2" key="1">
    <citation type="journal article" date="2022" name="DNA Res.">
        <title>Chromosomal-level genome assembly of the orchid tree Bauhinia variegata (Leguminosae; Cercidoideae) supports the allotetraploid origin hypothesis of Bauhinia.</title>
        <authorList>
            <person name="Zhong Y."/>
            <person name="Chen Y."/>
            <person name="Zheng D."/>
            <person name="Pang J."/>
            <person name="Liu Y."/>
            <person name="Luo S."/>
            <person name="Meng S."/>
            <person name="Qian L."/>
            <person name="Wei D."/>
            <person name="Dai S."/>
            <person name="Zhou R."/>
        </authorList>
    </citation>
    <scope>NUCLEOTIDE SEQUENCE [LARGE SCALE GENOMIC DNA]</scope>
    <source>
        <strain evidence="1">BV-YZ2020</strain>
    </source>
</reference>
<keyword evidence="2" id="KW-1185">Reference proteome</keyword>
<accession>A0ACB9N8H3</accession>
<organism evidence="1 2">
    <name type="scientific">Bauhinia variegata</name>
    <name type="common">Purple orchid tree</name>
    <name type="synonym">Phanera variegata</name>
    <dbReference type="NCBI Taxonomy" id="167791"/>
    <lineage>
        <taxon>Eukaryota</taxon>
        <taxon>Viridiplantae</taxon>
        <taxon>Streptophyta</taxon>
        <taxon>Embryophyta</taxon>
        <taxon>Tracheophyta</taxon>
        <taxon>Spermatophyta</taxon>
        <taxon>Magnoliopsida</taxon>
        <taxon>eudicotyledons</taxon>
        <taxon>Gunneridae</taxon>
        <taxon>Pentapetalae</taxon>
        <taxon>rosids</taxon>
        <taxon>fabids</taxon>
        <taxon>Fabales</taxon>
        <taxon>Fabaceae</taxon>
        <taxon>Cercidoideae</taxon>
        <taxon>Cercideae</taxon>
        <taxon>Bauhiniinae</taxon>
        <taxon>Bauhinia</taxon>
    </lineage>
</organism>
<evidence type="ECO:0000313" key="2">
    <source>
        <dbReference type="Proteomes" id="UP000828941"/>
    </source>
</evidence>
<evidence type="ECO:0000313" key="1">
    <source>
        <dbReference type="EMBL" id="KAI4332662.1"/>
    </source>
</evidence>